<dbReference type="InterPro" id="IPR015995">
    <property type="entry name" value="MlrC_N"/>
</dbReference>
<dbReference type="EMBL" id="AQHN01000084">
    <property type="protein sequence ID" value="ENN85192.1"/>
    <property type="molecule type" value="Genomic_DNA"/>
</dbReference>
<dbReference type="Pfam" id="PF07171">
    <property type="entry name" value="MlrC_C"/>
    <property type="match status" value="1"/>
</dbReference>
<feature type="domain" description="Microcystin LR degradation protein MlrC N-terminal" evidence="3">
    <location>
        <begin position="11"/>
        <end position="289"/>
    </location>
</feature>
<dbReference type="GO" id="GO:0008237">
    <property type="term" value="F:metallopeptidase activity"/>
    <property type="evidence" value="ECO:0007669"/>
    <property type="project" value="UniProtKB-KW"/>
</dbReference>
<sequence>MVPHRIEVPMRIAVGGIHIECSTYNPVLNEEKDFRVLRGEELTAAPYFAFLKDYDGEFLPTIHARAIAGGPVARRTYEAFKAEFLERLKPLLPLDGLYLAMHGAMYVEGMEDAEGDWISAARALVGDDCMVSASYDLHGNVTQCIIDALDMYSTYRTAPHIDVEETMRRAVKMLTESLKTGVKPILLWAPIPVVLPGERTSTVDEPAKGLYDMLPGIDAIDGVWDASLMVGYVWADEPRTTAAAIMTGTDRAVLEREAKRMAQAYWDVRRDFVFGCETGSIEECVTRAIASTTAPVVLAESGDNPTGGGVGDRADVLAELIAKGAKGVIFAGIADKAATEACYAAGIGATLELSVGASLDTKGSRPVKGSFTVKFLLDTKEASDAQAVVSIGGIDLVLSAKRRPYHNIVDFTRLGLDPHKAKTIVVKSGYLSPELAPIANPNLMALSPGVVDQFVERLPRLRKTKPTYPFDKDFDFMPETTLSARTVGR</sequence>
<dbReference type="GO" id="GO:0006508">
    <property type="term" value="P:proteolysis"/>
    <property type="evidence" value="ECO:0007669"/>
    <property type="project" value="UniProtKB-KW"/>
</dbReference>
<keyword evidence="5" id="KW-1185">Reference proteome</keyword>
<keyword evidence="1" id="KW-0479">Metal-binding</keyword>
<dbReference type="PIRSF" id="PIRSF012702">
    <property type="entry name" value="UCP012702"/>
    <property type="match status" value="1"/>
</dbReference>
<evidence type="ECO:0000259" key="3">
    <source>
        <dbReference type="Pfam" id="PF07364"/>
    </source>
</evidence>
<organism evidence="4 5">
    <name type="scientific">Rhizobium freirei PRF 81</name>
    <dbReference type="NCBI Taxonomy" id="363754"/>
    <lineage>
        <taxon>Bacteria</taxon>
        <taxon>Pseudomonadati</taxon>
        <taxon>Pseudomonadota</taxon>
        <taxon>Alphaproteobacteria</taxon>
        <taxon>Hyphomicrobiales</taxon>
        <taxon>Rhizobiaceae</taxon>
        <taxon>Rhizobium/Agrobacterium group</taxon>
        <taxon>Rhizobium</taxon>
    </lineage>
</organism>
<dbReference type="InterPro" id="IPR009197">
    <property type="entry name" value="MlrC"/>
</dbReference>
<dbReference type="AlphaFoldDB" id="N6V254"/>
<gene>
    <name evidence="4" type="ORF">RHSP_55716</name>
</gene>
<evidence type="ECO:0000313" key="5">
    <source>
        <dbReference type="Proteomes" id="UP000012429"/>
    </source>
</evidence>
<feature type="domain" description="Microcystin LR degradation protein MlrC C-terminal" evidence="2">
    <location>
        <begin position="298"/>
        <end position="459"/>
    </location>
</feature>
<dbReference type="Pfam" id="PF07364">
    <property type="entry name" value="DUF1485"/>
    <property type="match status" value="1"/>
</dbReference>
<reference evidence="4 5" key="1">
    <citation type="journal article" date="2012" name="BMC Genomics">
        <title>Genomic basis of broad host range and environmental adaptability of Rhizobium tropici CIAT 899 and Rhizobium sp. PRF 81 which are used in inoculants for common bean (Phaseolus vulgaris L.).</title>
        <authorList>
            <person name="Ormeno-Orrillo E."/>
            <person name="Menna P."/>
            <person name="Almeida L.G."/>
            <person name="Ollero F.J."/>
            <person name="Nicolas M.F."/>
            <person name="Pains Rodrigues E."/>
            <person name="Shigueyoshi Nakatani A."/>
            <person name="Silva Batista J.S."/>
            <person name="Oliveira Chueire L.M."/>
            <person name="Souza R.C."/>
            <person name="Ribeiro Vasconcelos A.T."/>
            <person name="Megias M."/>
            <person name="Hungria M."/>
            <person name="Martinez-Romero E."/>
        </authorList>
    </citation>
    <scope>NUCLEOTIDE SEQUENCE [LARGE SCALE GENOMIC DNA]</scope>
    <source>
        <strain evidence="4 5">PRF 81</strain>
    </source>
</reference>
<dbReference type="Proteomes" id="UP000012429">
    <property type="component" value="Unassembled WGS sequence"/>
</dbReference>
<dbReference type="GO" id="GO:0046872">
    <property type="term" value="F:metal ion binding"/>
    <property type="evidence" value="ECO:0007669"/>
    <property type="project" value="UniProtKB-KW"/>
</dbReference>
<keyword evidence="1" id="KW-0482">Metalloprotease</keyword>
<name>N6V254_9HYPH</name>
<dbReference type="InterPro" id="IPR010799">
    <property type="entry name" value="MlrC_C"/>
</dbReference>
<comment type="caution">
    <text evidence="4">The sequence shown here is derived from an EMBL/GenBank/DDBJ whole genome shotgun (WGS) entry which is preliminary data.</text>
</comment>
<comment type="cofactor">
    <cofactor evidence="1">
        <name>Zn(2+)</name>
        <dbReference type="ChEBI" id="CHEBI:29105"/>
    </cofactor>
    <text evidence="1">Binds 1 zinc ion per subunit.</text>
</comment>
<comment type="function">
    <text evidence="1">Involved in peptidolytic degradation of cyclic heptapeptide hepatotoxin microcystin (MC).</text>
</comment>
<dbReference type="PATRIC" id="fig|363754.4.peg.5253"/>
<proteinExistence type="inferred from homology"/>
<keyword evidence="1" id="KW-0378">Hydrolase</keyword>
<protein>
    <recommendedName>
        <fullName evidence="1">Microcystinase C</fullName>
        <shortName evidence="1">MlrC</shortName>
    </recommendedName>
</protein>
<evidence type="ECO:0000313" key="4">
    <source>
        <dbReference type="EMBL" id="ENN85192.1"/>
    </source>
</evidence>
<dbReference type="STRING" id="363754.RHSP_55716"/>
<accession>N6V254</accession>
<keyword evidence="1" id="KW-0645">Protease</keyword>
<comment type="similarity">
    <text evidence="1">Belongs to the peptidase M81 family.</text>
</comment>
<evidence type="ECO:0000259" key="2">
    <source>
        <dbReference type="Pfam" id="PF07171"/>
    </source>
</evidence>
<evidence type="ECO:0000256" key="1">
    <source>
        <dbReference type="PIRNR" id="PIRNR012702"/>
    </source>
</evidence>